<feature type="active site" description="Proton donor" evidence="4">
    <location>
        <position position="134"/>
    </location>
</feature>
<dbReference type="Pfam" id="PF02156">
    <property type="entry name" value="Glyco_hydro_26"/>
    <property type="match status" value="1"/>
</dbReference>
<protein>
    <submittedName>
        <fullName evidence="7">Endoglucanase</fullName>
    </submittedName>
</protein>
<dbReference type="InterPro" id="IPR017853">
    <property type="entry name" value="GH"/>
</dbReference>
<dbReference type="STRING" id="571298.SAMN04488026_102119"/>
<evidence type="ECO:0000313" key="7">
    <source>
        <dbReference type="EMBL" id="SDJ64211.1"/>
    </source>
</evidence>
<feature type="domain" description="GH26" evidence="6">
    <location>
        <begin position="4"/>
        <end position="302"/>
    </location>
</feature>
<feature type="active site" description="Nucleophile" evidence="4">
    <location>
        <position position="244"/>
    </location>
</feature>
<evidence type="ECO:0000256" key="2">
    <source>
        <dbReference type="ARBA" id="ARBA00022801"/>
    </source>
</evidence>
<dbReference type="InterPro" id="IPR000805">
    <property type="entry name" value="Glyco_hydro_26"/>
</dbReference>
<evidence type="ECO:0000259" key="6">
    <source>
        <dbReference type="PROSITE" id="PS51764"/>
    </source>
</evidence>
<feature type="signal peptide" evidence="5">
    <location>
        <begin position="1"/>
        <end position="26"/>
    </location>
</feature>
<dbReference type="PANTHER" id="PTHR40079">
    <property type="entry name" value="MANNAN ENDO-1,4-BETA-MANNOSIDASE E-RELATED"/>
    <property type="match status" value="1"/>
</dbReference>
<name>A0A1G8VDP8_9RHOB</name>
<evidence type="ECO:0000256" key="1">
    <source>
        <dbReference type="ARBA" id="ARBA00007754"/>
    </source>
</evidence>
<evidence type="ECO:0000256" key="5">
    <source>
        <dbReference type="SAM" id="SignalP"/>
    </source>
</evidence>
<dbReference type="AlphaFoldDB" id="A0A1G8VDP8"/>
<dbReference type="PANTHER" id="PTHR40079:SF4">
    <property type="entry name" value="GH26 DOMAIN-CONTAINING PROTEIN-RELATED"/>
    <property type="match status" value="1"/>
</dbReference>
<dbReference type="SUPFAM" id="SSF51445">
    <property type="entry name" value="(Trans)glycosidases"/>
    <property type="match status" value="1"/>
</dbReference>
<evidence type="ECO:0000313" key="8">
    <source>
        <dbReference type="Proteomes" id="UP000199382"/>
    </source>
</evidence>
<accession>A0A1G8VDP8</accession>
<sequence length="302" mass="34132">MTWTTTRGLLAAVMAGALLWPSGAFAAPPGDLPFGVYDPNGAFGDDPNVQIEHLFLPWQDVYLPSLLEADAYAAERGRSVLVTIEPWTWTRDERNRPEVLIAGINSGAFDTNMSTICEILGGFQSAVTVRWAHEMEDYSGQFIWAGWQPETYIAAYRHMVDVCRSVAPDIDFMWSPLGLETDKTLYPFEDYFPGEDYVDVIGLSVFGLQKWEQDKLGADRSFREILDPRYERAVKFGLPIVVAELGFSGDADYVNKWLEDVRQSLEGLSELVAVVYFNQKEVYPWPDGYGLPDWRFGQNIVE</sequence>
<gene>
    <name evidence="7" type="ORF">SAMN04488026_102119</name>
</gene>
<feature type="chain" id="PRO_5011574922" evidence="5">
    <location>
        <begin position="27"/>
        <end position="302"/>
    </location>
</feature>
<dbReference type="Proteomes" id="UP000199382">
    <property type="component" value="Unassembled WGS sequence"/>
</dbReference>
<proteinExistence type="inferred from homology"/>
<keyword evidence="8" id="KW-1185">Reference proteome</keyword>
<keyword evidence="2 4" id="KW-0378">Hydrolase</keyword>
<dbReference type="Gene3D" id="3.20.20.80">
    <property type="entry name" value="Glycosidases"/>
    <property type="match status" value="1"/>
</dbReference>
<comment type="similarity">
    <text evidence="1 4">Belongs to the glycosyl hydrolase 26 family.</text>
</comment>
<dbReference type="EMBL" id="FNEK01000021">
    <property type="protein sequence ID" value="SDJ64211.1"/>
    <property type="molecule type" value="Genomic_DNA"/>
</dbReference>
<dbReference type="InterPro" id="IPR022790">
    <property type="entry name" value="GH26_dom"/>
</dbReference>
<keyword evidence="3 4" id="KW-0326">Glycosidase</keyword>
<dbReference type="PROSITE" id="PS51764">
    <property type="entry name" value="GH26"/>
    <property type="match status" value="1"/>
</dbReference>
<dbReference type="GO" id="GO:0006080">
    <property type="term" value="P:substituted mannan metabolic process"/>
    <property type="evidence" value="ECO:0007669"/>
    <property type="project" value="InterPro"/>
</dbReference>
<reference evidence="7 8" key="1">
    <citation type="submission" date="2016-10" db="EMBL/GenBank/DDBJ databases">
        <authorList>
            <person name="de Groot N.N."/>
        </authorList>
    </citation>
    <scope>NUCLEOTIDE SEQUENCE [LARGE SCALE GENOMIC DNA]</scope>
    <source>
        <strain evidence="7 8">DSM 25294</strain>
    </source>
</reference>
<dbReference type="GO" id="GO:0016985">
    <property type="term" value="F:mannan endo-1,4-beta-mannosidase activity"/>
    <property type="evidence" value="ECO:0007669"/>
    <property type="project" value="InterPro"/>
</dbReference>
<evidence type="ECO:0000256" key="3">
    <source>
        <dbReference type="ARBA" id="ARBA00023295"/>
    </source>
</evidence>
<keyword evidence="5" id="KW-0732">Signal</keyword>
<organism evidence="7 8">
    <name type="scientific">Aliiruegeria lutimaris</name>
    <dbReference type="NCBI Taxonomy" id="571298"/>
    <lineage>
        <taxon>Bacteria</taxon>
        <taxon>Pseudomonadati</taxon>
        <taxon>Pseudomonadota</taxon>
        <taxon>Alphaproteobacteria</taxon>
        <taxon>Rhodobacterales</taxon>
        <taxon>Roseobacteraceae</taxon>
        <taxon>Aliiruegeria</taxon>
    </lineage>
</organism>
<evidence type="ECO:0000256" key="4">
    <source>
        <dbReference type="PROSITE-ProRule" id="PRU01100"/>
    </source>
</evidence>